<accession>A0A1L5P6B0</accession>
<evidence type="ECO:0000313" key="2">
    <source>
        <dbReference type="EMBL" id="APO75708.1"/>
    </source>
</evidence>
<evidence type="ECO:0000256" key="1">
    <source>
        <dbReference type="SAM" id="Phobius"/>
    </source>
</evidence>
<evidence type="ECO:0008006" key="4">
    <source>
        <dbReference type="Google" id="ProtNLM"/>
    </source>
</evidence>
<keyword evidence="1" id="KW-1133">Transmembrane helix</keyword>
<gene>
    <name evidence="2" type="ORF">AM571_CH02906</name>
</gene>
<feature type="transmembrane region" description="Helical" evidence="1">
    <location>
        <begin position="68"/>
        <end position="89"/>
    </location>
</feature>
<keyword evidence="1" id="KW-0472">Membrane</keyword>
<dbReference type="EMBL" id="CP017241">
    <property type="protein sequence ID" value="APO75708.1"/>
    <property type="molecule type" value="Genomic_DNA"/>
</dbReference>
<reference evidence="2 3" key="1">
    <citation type="submission" date="2016-09" db="EMBL/GenBank/DDBJ databases">
        <title>The complete genome sequences of Rhizobium gallicum, symbiovars gallicum and phaseoli, symbionts associated to common bean (Phaseolus vulgaris).</title>
        <authorList>
            <person name="Bustos P."/>
            <person name="Santamaria R.I."/>
            <person name="Perez-Carrascal O.M."/>
            <person name="Juarez S."/>
            <person name="Lozano L."/>
            <person name="Martinez-Flores I."/>
            <person name="Martinez-Romero E."/>
            <person name="Cevallos M."/>
            <person name="Romero D."/>
            <person name="Davila G."/>
            <person name="Gonzalez V."/>
        </authorList>
    </citation>
    <scope>NUCLEOTIDE SEQUENCE [LARGE SCALE GENOMIC DNA]</scope>
    <source>
        <strain evidence="2 3">8C-3</strain>
    </source>
</reference>
<proteinExistence type="predicted"/>
<sequence>MTFLLAIVFVEATNVLRAVQLEVARSTASKPNQFRSQGVLVLKRRQEAGRMHSKVPFERTRFPTAKFVLRWAAILFCLVIWGAVMAFFIC</sequence>
<keyword evidence="1" id="KW-0812">Transmembrane</keyword>
<dbReference type="AlphaFoldDB" id="A0A1L5P6B0"/>
<name>A0A1L5P6B0_RHIET</name>
<evidence type="ECO:0000313" key="3">
    <source>
        <dbReference type="Proteomes" id="UP000185109"/>
    </source>
</evidence>
<organism evidence="2 3">
    <name type="scientific">Rhizobium etli 8C-3</name>
    <dbReference type="NCBI Taxonomy" id="538025"/>
    <lineage>
        <taxon>Bacteria</taxon>
        <taxon>Pseudomonadati</taxon>
        <taxon>Pseudomonadota</taxon>
        <taxon>Alphaproteobacteria</taxon>
        <taxon>Hyphomicrobiales</taxon>
        <taxon>Rhizobiaceae</taxon>
        <taxon>Rhizobium/Agrobacterium group</taxon>
        <taxon>Rhizobium</taxon>
    </lineage>
</organism>
<dbReference type="Proteomes" id="UP000185109">
    <property type="component" value="Chromosome"/>
</dbReference>
<protein>
    <recommendedName>
        <fullName evidence="4">Transmembrane protein</fullName>
    </recommendedName>
</protein>